<dbReference type="Gene3D" id="2.40.128.270">
    <property type="match status" value="1"/>
</dbReference>
<comment type="caution">
    <text evidence="2">The sequence shown here is derived from an EMBL/GenBank/DDBJ whole genome shotgun (WGS) entry which is preliminary data.</text>
</comment>
<dbReference type="EMBL" id="JBHDIY010000002">
    <property type="protein sequence ID" value="MFL4469934.1"/>
    <property type="molecule type" value="Genomic_DNA"/>
</dbReference>
<keyword evidence="3" id="KW-1185">Reference proteome</keyword>
<dbReference type="InterPro" id="IPR053147">
    <property type="entry name" value="Hsp_HslJ-like"/>
</dbReference>
<dbReference type="Pfam" id="PF03724">
    <property type="entry name" value="META"/>
    <property type="match status" value="1"/>
</dbReference>
<proteinExistence type="predicted"/>
<sequence>MRLLGLALLGLIPACQSDETVAAYGASGVTWTLVSQNGAPFAARATLVFGEDGQVSGQAPCNRFTFTNTLPYPWFETGPIAATKVACPDLEAEDAFFQTVGAMTRVVLGDDGMVMANDAGGEMVFTASE</sequence>
<dbReference type="PANTHER" id="PTHR35535">
    <property type="entry name" value="HEAT SHOCK PROTEIN HSLJ"/>
    <property type="match status" value="1"/>
</dbReference>
<gene>
    <name evidence="2" type="ORF">ACERZ8_08685</name>
</gene>
<dbReference type="RefSeq" id="WP_407591827.1">
    <property type="nucleotide sequence ID" value="NZ_JBHDIY010000002.1"/>
</dbReference>
<dbReference type="InterPro" id="IPR038670">
    <property type="entry name" value="HslJ-like_sf"/>
</dbReference>
<name>A0ABW8UT52_9RHOB</name>
<evidence type="ECO:0000259" key="1">
    <source>
        <dbReference type="Pfam" id="PF03724"/>
    </source>
</evidence>
<organism evidence="2 3">
    <name type="scientific">Tateyamaria armeniaca</name>
    <dbReference type="NCBI Taxonomy" id="2518930"/>
    <lineage>
        <taxon>Bacteria</taxon>
        <taxon>Pseudomonadati</taxon>
        <taxon>Pseudomonadota</taxon>
        <taxon>Alphaproteobacteria</taxon>
        <taxon>Rhodobacterales</taxon>
        <taxon>Roseobacteraceae</taxon>
        <taxon>Tateyamaria</taxon>
    </lineage>
</organism>
<reference evidence="2 3" key="1">
    <citation type="submission" date="2024-08" db="EMBL/GenBank/DDBJ databases">
        <title>Tateyamaria sp. nov., isolated from marine algae.</title>
        <authorList>
            <person name="Choi B.J."/>
            <person name="Kim J.M."/>
            <person name="Lee J.K."/>
            <person name="Choi D.G."/>
            <person name="Bayburt H."/>
            <person name="Baek J.H."/>
            <person name="Han D.M."/>
            <person name="Jeon C.O."/>
        </authorList>
    </citation>
    <scope>NUCLEOTIDE SEQUENCE [LARGE SCALE GENOMIC DNA]</scope>
    <source>
        <strain evidence="2 3">KMU-156</strain>
    </source>
</reference>
<dbReference type="PANTHER" id="PTHR35535:SF2">
    <property type="entry name" value="DUF306 DOMAIN-CONTAINING PROTEIN"/>
    <property type="match status" value="1"/>
</dbReference>
<feature type="domain" description="DUF306" evidence="1">
    <location>
        <begin position="27"/>
        <end position="124"/>
    </location>
</feature>
<accession>A0ABW8UT52</accession>
<dbReference type="InterPro" id="IPR005184">
    <property type="entry name" value="DUF306_Meta_HslJ"/>
</dbReference>
<dbReference type="Proteomes" id="UP001627408">
    <property type="component" value="Unassembled WGS sequence"/>
</dbReference>
<evidence type="ECO:0000313" key="3">
    <source>
        <dbReference type="Proteomes" id="UP001627408"/>
    </source>
</evidence>
<protein>
    <submittedName>
        <fullName evidence="2">META domain-containing protein</fullName>
    </submittedName>
</protein>
<evidence type="ECO:0000313" key="2">
    <source>
        <dbReference type="EMBL" id="MFL4469934.1"/>
    </source>
</evidence>